<organism evidence="2">
    <name type="scientific">viral metagenome</name>
    <dbReference type="NCBI Taxonomy" id="1070528"/>
    <lineage>
        <taxon>unclassified sequences</taxon>
        <taxon>metagenomes</taxon>
        <taxon>organismal metagenomes</taxon>
    </lineage>
</organism>
<dbReference type="EMBL" id="MN740007">
    <property type="protein sequence ID" value="QHT83259.1"/>
    <property type="molecule type" value="Genomic_DNA"/>
</dbReference>
<keyword evidence="1" id="KW-0175">Coiled coil</keyword>
<dbReference type="AlphaFoldDB" id="A0A6C0HRX4"/>
<evidence type="ECO:0000313" key="2">
    <source>
        <dbReference type="EMBL" id="QHT83259.1"/>
    </source>
</evidence>
<protein>
    <submittedName>
        <fullName evidence="2">Uncharacterized protein</fullName>
    </submittedName>
</protein>
<sequence>MSQIENNEKFLEIIANLESRLEKMDVLEKELKRANERIEWLEMNHEKRIKDLERSDEIRGRIMDSVCNECTTLTDFQIRTESCLNTLFQSLGQIEKRQERAEARNNEYICKLETILDQQETEMLQCEVNDLTSIQQRTESELGLLRLKVIDVFDQVENVTKDVKEVTTIVSKVYFKNKHYDETIRMVMGRMDEHEMAMKTCKANCKANCEIDQKTQKECQFCDSLAEITFDQYDCCVSCMQHNR</sequence>
<reference evidence="2" key="1">
    <citation type="journal article" date="2020" name="Nature">
        <title>Giant virus diversity and host interactions through global metagenomics.</title>
        <authorList>
            <person name="Schulz F."/>
            <person name="Roux S."/>
            <person name="Paez-Espino D."/>
            <person name="Jungbluth S."/>
            <person name="Walsh D.A."/>
            <person name="Denef V.J."/>
            <person name="McMahon K.D."/>
            <person name="Konstantinidis K.T."/>
            <person name="Eloe-Fadrosh E.A."/>
            <person name="Kyrpides N.C."/>
            <person name="Woyke T."/>
        </authorList>
    </citation>
    <scope>NUCLEOTIDE SEQUENCE</scope>
    <source>
        <strain evidence="2">GVMAG-M-3300023184-167</strain>
    </source>
</reference>
<feature type="coiled-coil region" evidence="1">
    <location>
        <begin position="14"/>
        <end position="44"/>
    </location>
</feature>
<proteinExistence type="predicted"/>
<name>A0A6C0HRX4_9ZZZZ</name>
<evidence type="ECO:0000256" key="1">
    <source>
        <dbReference type="SAM" id="Coils"/>
    </source>
</evidence>
<accession>A0A6C0HRX4</accession>